<feature type="region of interest" description="Disordered" evidence="1">
    <location>
        <begin position="41"/>
        <end position="105"/>
    </location>
</feature>
<organism evidence="2 3">
    <name type="scientific">Paracoccus aurantiacus</name>
    <dbReference type="NCBI Taxonomy" id="2599412"/>
    <lineage>
        <taxon>Bacteria</taxon>
        <taxon>Pseudomonadati</taxon>
        <taxon>Pseudomonadota</taxon>
        <taxon>Alphaproteobacteria</taxon>
        <taxon>Rhodobacterales</taxon>
        <taxon>Paracoccaceae</taxon>
        <taxon>Paracoccus</taxon>
    </lineage>
</organism>
<gene>
    <name evidence="2" type="ORF">FQV27_11615</name>
</gene>
<keyword evidence="3" id="KW-1185">Reference proteome</keyword>
<name>A0A5C6S204_9RHOB</name>
<protein>
    <submittedName>
        <fullName evidence="2">Uncharacterized protein</fullName>
    </submittedName>
</protein>
<evidence type="ECO:0000313" key="3">
    <source>
        <dbReference type="Proteomes" id="UP000321562"/>
    </source>
</evidence>
<dbReference type="RefSeq" id="WP_147098614.1">
    <property type="nucleotide sequence ID" value="NZ_JBHUFH010000012.1"/>
</dbReference>
<dbReference type="EMBL" id="VOPL01000004">
    <property type="protein sequence ID" value="TXB68629.1"/>
    <property type="molecule type" value="Genomic_DNA"/>
</dbReference>
<accession>A0A5C6S204</accession>
<evidence type="ECO:0000313" key="2">
    <source>
        <dbReference type="EMBL" id="TXB68629.1"/>
    </source>
</evidence>
<sequence>MRRLIAIVIIMLLLGGAGWWGWTHPDALPGALRDKLPPLAEETAPSATDPSGPSTEAMTEPAQAQADPAIPDDAASSRSDTAGTAAATATEPTPTPAPMDAPLPAQTGSAMAVETERVAEAVIAAADSRARAEATARAEEAALDTARADLRDVLAPYLDAQAFDSAAMRNALSAPPSSDDMLVAQQRNRLAAQVEAILSDADRDAANAIRAAATGAAARAALPDSTPPLQGYDPSAQLARLRELLQ</sequence>
<reference evidence="2 3" key="1">
    <citation type="submission" date="2019-08" db="EMBL/GenBank/DDBJ databases">
        <authorList>
            <person name="Ye J."/>
        </authorList>
    </citation>
    <scope>NUCLEOTIDE SEQUENCE [LARGE SCALE GENOMIC DNA]</scope>
    <source>
        <strain evidence="2 3">TK008</strain>
    </source>
</reference>
<comment type="caution">
    <text evidence="2">The sequence shown here is derived from an EMBL/GenBank/DDBJ whole genome shotgun (WGS) entry which is preliminary data.</text>
</comment>
<dbReference type="Proteomes" id="UP000321562">
    <property type="component" value="Unassembled WGS sequence"/>
</dbReference>
<proteinExistence type="predicted"/>
<dbReference type="AlphaFoldDB" id="A0A5C6S204"/>
<feature type="compositionally biased region" description="Low complexity" evidence="1">
    <location>
        <begin position="61"/>
        <end position="92"/>
    </location>
</feature>
<evidence type="ECO:0000256" key="1">
    <source>
        <dbReference type="SAM" id="MobiDB-lite"/>
    </source>
</evidence>
<feature type="compositionally biased region" description="Polar residues" evidence="1">
    <location>
        <begin position="45"/>
        <end position="57"/>
    </location>
</feature>